<organism evidence="2 3">
    <name type="scientific">Tanacetum coccineum</name>
    <dbReference type="NCBI Taxonomy" id="301880"/>
    <lineage>
        <taxon>Eukaryota</taxon>
        <taxon>Viridiplantae</taxon>
        <taxon>Streptophyta</taxon>
        <taxon>Embryophyta</taxon>
        <taxon>Tracheophyta</taxon>
        <taxon>Spermatophyta</taxon>
        <taxon>Magnoliopsida</taxon>
        <taxon>eudicotyledons</taxon>
        <taxon>Gunneridae</taxon>
        <taxon>Pentapetalae</taxon>
        <taxon>asterids</taxon>
        <taxon>campanulids</taxon>
        <taxon>Asterales</taxon>
        <taxon>Asteraceae</taxon>
        <taxon>Asteroideae</taxon>
        <taxon>Anthemideae</taxon>
        <taxon>Anthemidinae</taxon>
        <taxon>Tanacetum</taxon>
    </lineage>
</organism>
<evidence type="ECO:0000256" key="1">
    <source>
        <dbReference type="SAM" id="MobiDB-lite"/>
    </source>
</evidence>
<evidence type="ECO:0008006" key="4">
    <source>
        <dbReference type="Google" id="ProtNLM"/>
    </source>
</evidence>
<comment type="caution">
    <text evidence="2">The sequence shown here is derived from an EMBL/GenBank/DDBJ whole genome shotgun (WGS) entry which is preliminary data.</text>
</comment>
<keyword evidence="3" id="KW-1185">Reference proteome</keyword>
<sequence length="430" mass="46546">MSFSKRSDSDDVCYTKPLDSLKHWNDHFFWVNSFACSASFPWHTGKNFFRDPFLKSTEFNADDYVVLVAHPTLFQKFSDPFLCLVGMSRYYTLDEDTYPSFLRDDGTDMDLFAFIQVADLNKVKVVERERVEGGAKLLDSTIGHVVPLLPVAPSCAESELKASVDKLFDEGGSTEHGESAAGGGHDAGIELVTAAEDVAVVTAKRPRHQRKKRPAVTDASGSSHPPKKLRGDYGTSSGAATAGKSPSVLKELLASNILNAKVGVEAVATLPLVTSLVSTTPGRDGGNPTDSITGLNLRKIGVSQRFVISSYSSHHSTTHTFGAKVDSIIRSAVLPPVMTETVVTSHAVSDPHILVPKMGTKITSPVHASMFHDSNSTRTIRADAAGPSYSAKQDLLIGSRELNTETLHQVFVPQWNVLNNSLLDDFGVSR</sequence>
<gene>
    <name evidence="2" type="ORF">Tco_0990224</name>
</gene>
<evidence type="ECO:0000313" key="2">
    <source>
        <dbReference type="EMBL" id="GJT55170.1"/>
    </source>
</evidence>
<reference evidence="2" key="1">
    <citation type="journal article" date="2022" name="Int. J. Mol. Sci.">
        <title>Draft Genome of Tanacetum Coccineum: Genomic Comparison of Closely Related Tanacetum-Family Plants.</title>
        <authorList>
            <person name="Yamashiro T."/>
            <person name="Shiraishi A."/>
            <person name="Nakayama K."/>
            <person name="Satake H."/>
        </authorList>
    </citation>
    <scope>NUCLEOTIDE SEQUENCE</scope>
</reference>
<reference evidence="2" key="2">
    <citation type="submission" date="2022-01" db="EMBL/GenBank/DDBJ databases">
        <authorList>
            <person name="Yamashiro T."/>
            <person name="Shiraishi A."/>
            <person name="Satake H."/>
            <person name="Nakayama K."/>
        </authorList>
    </citation>
    <scope>NUCLEOTIDE SEQUENCE</scope>
</reference>
<dbReference type="EMBL" id="BQNB010016734">
    <property type="protein sequence ID" value="GJT55170.1"/>
    <property type="molecule type" value="Genomic_DNA"/>
</dbReference>
<feature type="region of interest" description="Disordered" evidence="1">
    <location>
        <begin position="201"/>
        <end position="242"/>
    </location>
</feature>
<name>A0ABQ5EX01_9ASTR</name>
<dbReference type="Proteomes" id="UP001151760">
    <property type="component" value="Unassembled WGS sequence"/>
</dbReference>
<feature type="compositionally biased region" description="Basic residues" evidence="1">
    <location>
        <begin position="204"/>
        <end position="214"/>
    </location>
</feature>
<accession>A0ABQ5EX01</accession>
<proteinExistence type="predicted"/>
<protein>
    <recommendedName>
        <fullName evidence="4">Transposase (Putative), gypsy type</fullName>
    </recommendedName>
</protein>
<evidence type="ECO:0000313" key="3">
    <source>
        <dbReference type="Proteomes" id="UP001151760"/>
    </source>
</evidence>